<evidence type="ECO:0000313" key="4">
    <source>
        <dbReference type="EMBL" id="KAK6926745.1"/>
    </source>
</evidence>
<evidence type="ECO:0000256" key="1">
    <source>
        <dbReference type="SAM" id="MobiDB-lite"/>
    </source>
</evidence>
<dbReference type="InterPro" id="IPR024752">
    <property type="entry name" value="Myb/SANT-like_dom"/>
</dbReference>
<evidence type="ECO:0000313" key="5">
    <source>
        <dbReference type="Proteomes" id="UP001370490"/>
    </source>
</evidence>
<feature type="domain" description="Myb/SANT-like" evidence="3">
    <location>
        <begin position="90"/>
        <end position="184"/>
    </location>
</feature>
<keyword evidence="2" id="KW-0472">Membrane</keyword>
<reference evidence="4 5" key="1">
    <citation type="submission" date="2023-12" db="EMBL/GenBank/DDBJ databases">
        <title>A high-quality genome assembly for Dillenia turbinata (Dilleniales).</title>
        <authorList>
            <person name="Chanderbali A."/>
        </authorList>
    </citation>
    <scope>NUCLEOTIDE SEQUENCE [LARGE SCALE GENOMIC DNA]</scope>
    <source>
        <strain evidence="4">LSX21</strain>
        <tissue evidence="4">Leaf</tissue>
    </source>
</reference>
<feature type="region of interest" description="Disordered" evidence="1">
    <location>
        <begin position="237"/>
        <end position="274"/>
    </location>
</feature>
<dbReference type="AlphaFoldDB" id="A0AAN8Z8Z6"/>
<dbReference type="Pfam" id="PF12776">
    <property type="entry name" value="Myb_DNA-bind_3"/>
    <property type="match status" value="1"/>
</dbReference>
<dbReference type="EMBL" id="JBAMMX010000015">
    <property type="protein sequence ID" value="KAK6926745.1"/>
    <property type="molecule type" value="Genomic_DNA"/>
</dbReference>
<evidence type="ECO:0000256" key="2">
    <source>
        <dbReference type="SAM" id="Phobius"/>
    </source>
</evidence>
<proteinExistence type="predicted"/>
<accession>A0AAN8Z8Z6</accession>
<dbReference type="InterPro" id="IPR045026">
    <property type="entry name" value="LIMYB"/>
</dbReference>
<name>A0AAN8Z8Z6_9MAGN</name>
<evidence type="ECO:0000259" key="3">
    <source>
        <dbReference type="Pfam" id="PF12776"/>
    </source>
</evidence>
<organism evidence="4 5">
    <name type="scientific">Dillenia turbinata</name>
    <dbReference type="NCBI Taxonomy" id="194707"/>
    <lineage>
        <taxon>Eukaryota</taxon>
        <taxon>Viridiplantae</taxon>
        <taxon>Streptophyta</taxon>
        <taxon>Embryophyta</taxon>
        <taxon>Tracheophyta</taxon>
        <taxon>Spermatophyta</taxon>
        <taxon>Magnoliopsida</taxon>
        <taxon>eudicotyledons</taxon>
        <taxon>Gunneridae</taxon>
        <taxon>Pentapetalae</taxon>
        <taxon>Dilleniales</taxon>
        <taxon>Dilleniaceae</taxon>
        <taxon>Dillenia</taxon>
    </lineage>
</organism>
<gene>
    <name evidence="4" type="ORF">RJ641_008464</name>
</gene>
<protein>
    <submittedName>
        <fullName evidence="4">Myb/SANT-like domain</fullName>
    </submittedName>
</protein>
<dbReference type="PANTHER" id="PTHR47584">
    <property type="match status" value="1"/>
</dbReference>
<sequence>MFHPRLTPSGLCHKMMERLLILHFVSLGLIEVRWLLLFSMSWLRSELLYSLGKEGWGSSVLQYVLLHCHCTTMAAKRSRAEDDFEPDPATWTALEENIFIHLMVREVHKGNRSATTFTRKGWKLIEQEFFEKTNKRYNNSQFRNKFNQLRTRYHDFSKLVKKPGFGCDPVLNTVSAPEDVWELYVKGNKNAKRFRKRGCPMFNELGLIFGDPEAKFKDVYPLSQYPMCVEDKLDLEDASTNDTPSAFPSDSSNGNDYRSQSTRRQRQRCPTPTSYIHGKHEARAVEIGEATKEWTAEAAKCQISTLHRLEASPPSSAFSITSCVKCLESIEGVDRNTYIKAINMFKDADWREMFMAMSTERRLVWLASL</sequence>
<keyword evidence="2" id="KW-0812">Transmembrane</keyword>
<feature type="transmembrane region" description="Helical" evidence="2">
    <location>
        <begin position="20"/>
        <end position="43"/>
    </location>
</feature>
<keyword evidence="5" id="KW-1185">Reference proteome</keyword>
<feature type="compositionally biased region" description="Polar residues" evidence="1">
    <location>
        <begin position="240"/>
        <end position="257"/>
    </location>
</feature>
<dbReference type="PANTHER" id="PTHR47584:SF14">
    <property type="entry name" value="L10-INTERACTING MYB DOMAIN-CONTAINING PROTEIN-LIKE"/>
    <property type="match status" value="1"/>
</dbReference>
<comment type="caution">
    <text evidence="4">The sequence shown here is derived from an EMBL/GenBank/DDBJ whole genome shotgun (WGS) entry which is preliminary data.</text>
</comment>
<keyword evidence="2" id="KW-1133">Transmembrane helix</keyword>
<dbReference type="Proteomes" id="UP001370490">
    <property type="component" value="Unassembled WGS sequence"/>
</dbReference>